<gene>
    <name evidence="3" type="ORF">CRP01_14320</name>
</gene>
<sequence>MILPKNIRYLRKSRGLTYGDLEKELGCSKGSIKEYESGNSVPELTEMAAMAQFFRVALDDLMFRDISKRGRSDLPQQNGADISGKDMHSLLAQTKQRIEQLKKKIKDR</sequence>
<accession>A0A2D0NAY7</accession>
<dbReference type="OrthoDB" id="881869at2"/>
<dbReference type="InterPro" id="IPR001387">
    <property type="entry name" value="Cro/C1-type_HTH"/>
</dbReference>
<dbReference type="RefSeq" id="WP_099150745.1">
    <property type="nucleotide sequence ID" value="NZ_PDUD01000020.1"/>
</dbReference>
<keyword evidence="4" id="KW-1185">Reference proteome</keyword>
<evidence type="ECO:0000313" key="4">
    <source>
        <dbReference type="Proteomes" id="UP000223913"/>
    </source>
</evidence>
<proteinExistence type="predicted"/>
<dbReference type="Proteomes" id="UP000223913">
    <property type="component" value="Unassembled WGS sequence"/>
</dbReference>
<dbReference type="EMBL" id="PDUD01000020">
    <property type="protein sequence ID" value="PHN05655.1"/>
    <property type="molecule type" value="Genomic_DNA"/>
</dbReference>
<protein>
    <recommendedName>
        <fullName evidence="2">HTH cro/C1-type domain-containing protein</fullName>
    </recommendedName>
</protein>
<dbReference type="PANTHER" id="PTHR46558">
    <property type="entry name" value="TRACRIPTIONAL REGULATORY PROTEIN-RELATED-RELATED"/>
    <property type="match status" value="1"/>
</dbReference>
<dbReference type="Pfam" id="PF01381">
    <property type="entry name" value="HTH_3"/>
    <property type="match status" value="1"/>
</dbReference>
<evidence type="ECO:0000256" key="1">
    <source>
        <dbReference type="ARBA" id="ARBA00023125"/>
    </source>
</evidence>
<dbReference type="AlphaFoldDB" id="A0A2D0NAY7"/>
<organism evidence="3 4">
    <name type="scientific">Flavilitoribacter nigricans (strain ATCC 23147 / DSM 23189 / NBRC 102662 / NCIMB 1420 / SS-2)</name>
    <name type="common">Lewinella nigricans</name>
    <dbReference type="NCBI Taxonomy" id="1122177"/>
    <lineage>
        <taxon>Bacteria</taxon>
        <taxon>Pseudomonadati</taxon>
        <taxon>Bacteroidota</taxon>
        <taxon>Saprospiria</taxon>
        <taxon>Saprospirales</taxon>
        <taxon>Lewinellaceae</taxon>
        <taxon>Flavilitoribacter</taxon>
    </lineage>
</organism>
<dbReference type="PROSITE" id="PS50943">
    <property type="entry name" value="HTH_CROC1"/>
    <property type="match status" value="1"/>
</dbReference>
<feature type="domain" description="HTH cro/C1-type" evidence="2">
    <location>
        <begin position="7"/>
        <end position="61"/>
    </location>
</feature>
<dbReference type="SMART" id="SM00530">
    <property type="entry name" value="HTH_XRE"/>
    <property type="match status" value="1"/>
</dbReference>
<evidence type="ECO:0000313" key="3">
    <source>
        <dbReference type="EMBL" id="PHN05655.1"/>
    </source>
</evidence>
<dbReference type="Gene3D" id="1.10.260.40">
    <property type="entry name" value="lambda repressor-like DNA-binding domains"/>
    <property type="match status" value="1"/>
</dbReference>
<evidence type="ECO:0000259" key="2">
    <source>
        <dbReference type="PROSITE" id="PS50943"/>
    </source>
</evidence>
<name>A0A2D0NAY7_FLAN2</name>
<dbReference type="GO" id="GO:0003677">
    <property type="term" value="F:DNA binding"/>
    <property type="evidence" value="ECO:0007669"/>
    <property type="project" value="UniProtKB-KW"/>
</dbReference>
<comment type="caution">
    <text evidence="3">The sequence shown here is derived from an EMBL/GenBank/DDBJ whole genome shotgun (WGS) entry which is preliminary data.</text>
</comment>
<dbReference type="SUPFAM" id="SSF47413">
    <property type="entry name" value="lambda repressor-like DNA-binding domains"/>
    <property type="match status" value="1"/>
</dbReference>
<dbReference type="PANTHER" id="PTHR46558:SF11">
    <property type="entry name" value="HTH-TYPE TRANSCRIPTIONAL REGULATOR XRE"/>
    <property type="match status" value="1"/>
</dbReference>
<dbReference type="CDD" id="cd00093">
    <property type="entry name" value="HTH_XRE"/>
    <property type="match status" value="1"/>
</dbReference>
<keyword evidence="1" id="KW-0238">DNA-binding</keyword>
<dbReference type="InterPro" id="IPR010982">
    <property type="entry name" value="Lambda_DNA-bd_dom_sf"/>
</dbReference>
<reference evidence="3 4" key="1">
    <citation type="submission" date="2017-10" db="EMBL/GenBank/DDBJ databases">
        <title>The draft genome sequence of Lewinella nigricans NBRC 102662.</title>
        <authorList>
            <person name="Wang K."/>
        </authorList>
    </citation>
    <scope>NUCLEOTIDE SEQUENCE [LARGE SCALE GENOMIC DNA]</scope>
    <source>
        <strain evidence="3 4">NBRC 102662</strain>
    </source>
</reference>